<feature type="region of interest" description="Disordered" evidence="1">
    <location>
        <begin position="67"/>
        <end position="114"/>
    </location>
</feature>
<keyword evidence="3" id="KW-1185">Reference proteome</keyword>
<dbReference type="EMBL" id="QGMH01000105">
    <property type="protein sequence ID" value="TVY25145.1"/>
    <property type="molecule type" value="Genomic_DNA"/>
</dbReference>
<feature type="compositionally biased region" description="Low complexity" evidence="1">
    <location>
        <begin position="99"/>
        <end position="114"/>
    </location>
</feature>
<organism evidence="2 3">
    <name type="scientific">Lachnellula hyalina</name>
    <dbReference type="NCBI Taxonomy" id="1316788"/>
    <lineage>
        <taxon>Eukaryota</taxon>
        <taxon>Fungi</taxon>
        <taxon>Dikarya</taxon>
        <taxon>Ascomycota</taxon>
        <taxon>Pezizomycotina</taxon>
        <taxon>Leotiomycetes</taxon>
        <taxon>Helotiales</taxon>
        <taxon>Lachnaceae</taxon>
        <taxon>Lachnellula</taxon>
    </lineage>
</organism>
<gene>
    <name evidence="2" type="ORF">LHYA1_G006491</name>
</gene>
<protein>
    <recommendedName>
        <fullName evidence="4">Peroxin-14</fullName>
    </recommendedName>
</protein>
<evidence type="ECO:0000256" key="1">
    <source>
        <dbReference type="SAM" id="MobiDB-lite"/>
    </source>
</evidence>
<dbReference type="AlphaFoldDB" id="A0A8H8QZR5"/>
<accession>A0A8H8QZR5</accession>
<evidence type="ECO:0000313" key="2">
    <source>
        <dbReference type="EMBL" id="TVY25145.1"/>
    </source>
</evidence>
<comment type="caution">
    <text evidence="2">The sequence shown here is derived from an EMBL/GenBank/DDBJ whole genome shotgun (WGS) entry which is preliminary data.</text>
</comment>
<feature type="compositionally biased region" description="Acidic residues" evidence="1">
    <location>
        <begin position="78"/>
        <end position="87"/>
    </location>
</feature>
<dbReference type="GeneID" id="41986689"/>
<feature type="non-terminal residue" evidence="2">
    <location>
        <position position="1"/>
    </location>
</feature>
<evidence type="ECO:0000313" key="3">
    <source>
        <dbReference type="Proteomes" id="UP000431533"/>
    </source>
</evidence>
<evidence type="ECO:0008006" key="4">
    <source>
        <dbReference type="Google" id="ProtNLM"/>
    </source>
</evidence>
<name>A0A8H8QZR5_9HELO</name>
<sequence length="217" mass="23181">ITRPRLLTTLYAFASLTALLYGTSTYLVTPMLASLTTSRLSLASTASQNLSKLIAKLEAAVSIIPETHQSPVHKTDAEAEEEDEDPSELFHRDIGVQTSPPRSRSSSVSPAPAPSLISSHVERLQMLKTHLQEIQTDSTKEGDNTGELETTMGLLREYLDGFAYAAPSYVGNYGFMGAAGAGGKDEDDEIGRVKAGIRGVKGVLLSARSFPGGVRGR</sequence>
<dbReference type="Proteomes" id="UP000431533">
    <property type="component" value="Unassembled WGS sequence"/>
</dbReference>
<reference evidence="2 3" key="1">
    <citation type="submission" date="2018-05" db="EMBL/GenBank/DDBJ databases">
        <title>Genome sequencing and assembly of the regulated plant pathogen Lachnellula willkommii and related sister species for the development of diagnostic species identification markers.</title>
        <authorList>
            <person name="Giroux E."/>
            <person name="Bilodeau G."/>
        </authorList>
    </citation>
    <scope>NUCLEOTIDE SEQUENCE [LARGE SCALE GENOMIC DNA]</scope>
    <source>
        <strain evidence="2 3">CBS 185.66</strain>
    </source>
</reference>
<dbReference type="OrthoDB" id="441517at2759"/>
<dbReference type="RefSeq" id="XP_031003933.1">
    <property type="nucleotide sequence ID" value="XM_031151429.1"/>
</dbReference>
<proteinExistence type="predicted"/>